<feature type="domain" description="Rhodanese" evidence="2">
    <location>
        <begin position="16"/>
        <end position="102"/>
    </location>
</feature>
<organism evidence="3 4">
    <name type="scientific">Vitreoscilla massiliensis</name>
    <dbReference type="NCBI Taxonomy" id="1689272"/>
    <lineage>
        <taxon>Bacteria</taxon>
        <taxon>Pseudomonadati</taxon>
        <taxon>Pseudomonadota</taxon>
        <taxon>Betaproteobacteria</taxon>
        <taxon>Neisseriales</taxon>
        <taxon>Neisseriaceae</taxon>
        <taxon>Vitreoscilla</taxon>
    </lineage>
</organism>
<dbReference type="PANTHER" id="PTHR44086:SF10">
    <property type="entry name" value="THIOSULFATE SULFURTRANSFERASE_RHODANESE-LIKE DOMAIN-CONTAINING PROTEIN 3"/>
    <property type="match status" value="1"/>
</dbReference>
<gene>
    <name evidence="3" type="ORF">LVJ82_15410</name>
</gene>
<feature type="transmembrane region" description="Helical" evidence="1">
    <location>
        <begin position="114"/>
        <end position="132"/>
    </location>
</feature>
<dbReference type="InterPro" id="IPR021309">
    <property type="entry name" value="YgaP-like_TM"/>
</dbReference>
<evidence type="ECO:0000313" key="3">
    <source>
        <dbReference type="EMBL" id="UOO88826.1"/>
    </source>
</evidence>
<protein>
    <submittedName>
        <fullName evidence="3">Rhodanese family protein</fullName>
    </submittedName>
</protein>
<name>A0ABY4DZ85_9NEIS</name>
<dbReference type="InterPro" id="IPR036873">
    <property type="entry name" value="Rhodanese-like_dom_sf"/>
</dbReference>
<evidence type="ECO:0000256" key="1">
    <source>
        <dbReference type="SAM" id="Phobius"/>
    </source>
</evidence>
<dbReference type="SUPFAM" id="SSF52821">
    <property type="entry name" value="Rhodanese/Cell cycle control phosphatase"/>
    <property type="match status" value="1"/>
</dbReference>
<sequence length="180" mass="19179">MSAPRMLSATEVKQMLAQGYRIIDIRSADEYRREHITGSENISVAELAQHDLRNQQVIFTCLSGMRTQSSAEQLAASTGAEQALLLTGGLNAWKKSGGAVVKDTSEPLPLMRQVQIVAGALIVLGVVLGYFVHSGFFLLAGFVGAGLMFAGITGFCGMAVLLMKMPWNKNSGHSGTSCSL</sequence>
<dbReference type="PANTHER" id="PTHR44086">
    <property type="entry name" value="THIOSULFATE SULFURTRANSFERASE RDL2, MITOCHONDRIAL-RELATED"/>
    <property type="match status" value="1"/>
</dbReference>
<dbReference type="EMBL" id="CP091511">
    <property type="protein sequence ID" value="UOO88826.1"/>
    <property type="molecule type" value="Genomic_DNA"/>
</dbReference>
<dbReference type="SMART" id="SM00450">
    <property type="entry name" value="RHOD"/>
    <property type="match status" value="1"/>
</dbReference>
<keyword evidence="1" id="KW-0812">Transmembrane</keyword>
<keyword evidence="4" id="KW-1185">Reference proteome</keyword>
<dbReference type="Pfam" id="PF11127">
    <property type="entry name" value="YgaP-like_TM"/>
    <property type="match status" value="1"/>
</dbReference>
<evidence type="ECO:0000313" key="4">
    <source>
        <dbReference type="Proteomes" id="UP000832011"/>
    </source>
</evidence>
<proteinExistence type="predicted"/>
<dbReference type="Proteomes" id="UP000832011">
    <property type="component" value="Chromosome"/>
</dbReference>
<keyword evidence="1" id="KW-0472">Membrane</keyword>
<reference evidence="3 4" key="1">
    <citation type="journal article" date="2022" name="Res Sq">
        <title>Evolution of multicellular longitudinally dividing oral cavity symbionts (Neisseriaceae).</title>
        <authorList>
            <person name="Nyongesa S."/>
            <person name="Weber P."/>
            <person name="Bernet E."/>
            <person name="Pullido F."/>
            <person name="Nieckarz M."/>
            <person name="Delaby M."/>
            <person name="Nieves C."/>
            <person name="Viehboeck T."/>
            <person name="Krause N."/>
            <person name="Rivera-Millot A."/>
            <person name="Nakamura A."/>
            <person name="Vischer N."/>
            <person name="VanNieuwenhze M."/>
            <person name="Brun Y."/>
            <person name="Cava F."/>
            <person name="Bulgheresi S."/>
            <person name="Veyrier F."/>
        </authorList>
    </citation>
    <scope>NUCLEOTIDE SEQUENCE [LARGE SCALE GENOMIC DNA]</scope>
    <source>
        <strain evidence="3 4">SN4</strain>
    </source>
</reference>
<dbReference type="InterPro" id="IPR001763">
    <property type="entry name" value="Rhodanese-like_dom"/>
</dbReference>
<dbReference type="Gene3D" id="6.10.140.1340">
    <property type="match status" value="1"/>
</dbReference>
<dbReference type="RefSeq" id="WP_058357486.1">
    <property type="nucleotide sequence ID" value="NZ_CABKVG010000010.1"/>
</dbReference>
<accession>A0ABY4DZ85</accession>
<dbReference type="PROSITE" id="PS50206">
    <property type="entry name" value="RHODANESE_3"/>
    <property type="match status" value="1"/>
</dbReference>
<feature type="transmembrane region" description="Helical" evidence="1">
    <location>
        <begin position="138"/>
        <end position="162"/>
    </location>
</feature>
<dbReference type="Pfam" id="PF00581">
    <property type="entry name" value="Rhodanese"/>
    <property type="match status" value="1"/>
</dbReference>
<dbReference type="Gene3D" id="3.40.250.10">
    <property type="entry name" value="Rhodanese-like domain"/>
    <property type="match status" value="1"/>
</dbReference>
<keyword evidence="1" id="KW-1133">Transmembrane helix</keyword>
<evidence type="ECO:0000259" key="2">
    <source>
        <dbReference type="PROSITE" id="PS50206"/>
    </source>
</evidence>